<dbReference type="PANTHER" id="PTHR30589:SF0">
    <property type="entry name" value="PHOSPHATIDYLGLYCEROL--PROLIPOPROTEIN DIACYLGLYCERYL TRANSFERASE"/>
    <property type="match status" value="1"/>
</dbReference>
<comment type="caution">
    <text evidence="8">The sequence shown here is derived from an EMBL/GenBank/DDBJ whole genome shotgun (WGS) entry which is preliminary data.</text>
</comment>
<dbReference type="GO" id="GO:0042158">
    <property type="term" value="P:lipoprotein biosynthetic process"/>
    <property type="evidence" value="ECO:0007669"/>
    <property type="project" value="InterPro"/>
</dbReference>
<name>A0A554JBR6_9BACT</name>
<proteinExistence type="inferred from homology"/>
<keyword evidence="6 7" id="KW-0472">Membrane</keyword>
<dbReference type="Proteomes" id="UP000316253">
    <property type="component" value="Unassembled WGS sequence"/>
</dbReference>
<feature type="transmembrane region" description="Helical" evidence="7">
    <location>
        <begin position="47"/>
        <end position="72"/>
    </location>
</feature>
<feature type="transmembrane region" description="Helical" evidence="7">
    <location>
        <begin position="175"/>
        <end position="194"/>
    </location>
</feature>
<gene>
    <name evidence="8" type="ORF">CEO22_345</name>
</gene>
<comment type="similarity">
    <text evidence="1">Belongs to the Lgt family.</text>
</comment>
<keyword evidence="4 7" id="KW-0812">Transmembrane</keyword>
<evidence type="ECO:0000313" key="8">
    <source>
        <dbReference type="EMBL" id="TSC65823.1"/>
    </source>
</evidence>
<evidence type="ECO:0008006" key="10">
    <source>
        <dbReference type="Google" id="ProtNLM"/>
    </source>
</evidence>
<feature type="transmembrane region" description="Helical" evidence="7">
    <location>
        <begin position="84"/>
        <end position="108"/>
    </location>
</feature>
<dbReference type="GO" id="GO:0005886">
    <property type="term" value="C:plasma membrane"/>
    <property type="evidence" value="ECO:0007669"/>
    <property type="project" value="InterPro"/>
</dbReference>
<dbReference type="AlphaFoldDB" id="A0A554JBR6"/>
<evidence type="ECO:0000256" key="6">
    <source>
        <dbReference type="ARBA" id="ARBA00023136"/>
    </source>
</evidence>
<evidence type="ECO:0000313" key="9">
    <source>
        <dbReference type="Proteomes" id="UP000316253"/>
    </source>
</evidence>
<keyword evidence="2" id="KW-1003">Cell membrane</keyword>
<protein>
    <recommendedName>
        <fullName evidence="10">Prolipoprotein diacylglyceryl transferase</fullName>
    </recommendedName>
</protein>
<keyword evidence="3" id="KW-0808">Transferase</keyword>
<evidence type="ECO:0000256" key="5">
    <source>
        <dbReference type="ARBA" id="ARBA00022989"/>
    </source>
</evidence>
<organism evidence="8 9">
    <name type="scientific">Candidatus Berkelbacteria bacterium Gr01-1014_85</name>
    <dbReference type="NCBI Taxonomy" id="2017150"/>
    <lineage>
        <taxon>Bacteria</taxon>
        <taxon>Candidatus Berkelbacteria</taxon>
    </lineage>
</organism>
<feature type="transmembrane region" description="Helical" evidence="7">
    <location>
        <begin position="147"/>
        <end position="168"/>
    </location>
</feature>
<feature type="transmembrane region" description="Helical" evidence="7">
    <location>
        <begin position="13"/>
        <end position="35"/>
    </location>
</feature>
<evidence type="ECO:0000256" key="7">
    <source>
        <dbReference type="SAM" id="Phobius"/>
    </source>
</evidence>
<dbReference type="PANTHER" id="PTHR30589">
    <property type="entry name" value="PROLIPOPROTEIN DIACYLGLYCERYL TRANSFERASE"/>
    <property type="match status" value="1"/>
</dbReference>
<evidence type="ECO:0000256" key="2">
    <source>
        <dbReference type="ARBA" id="ARBA00022475"/>
    </source>
</evidence>
<keyword evidence="5 7" id="KW-1133">Transmembrane helix</keyword>
<dbReference type="GO" id="GO:0008961">
    <property type="term" value="F:phosphatidylglycerol-prolipoprotein diacylglyceryl transferase activity"/>
    <property type="evidence" value="ECO:0007669"/>
    <property type="project" value="InterPro"/>
</dbReference>
<accession>A0A554JBR6</accession>
<feature type="transmembrane region" description="Helical" evidence="7">
    <location>
        <begin position="120"/>
        <end position="141"/>
    </location>
</feature>
<dbReference type="Pfam" id="PF01790">
    <property type="entry name" value="LGT"/>
    <property type="match status" value="1"/>
</dbReference>
<dbReference type="InterPro" id="IPR001640">
    <property type="entry name" value="Lgt"/>
</dbReference>
<feature type="transmembrane region" description="Helical" evidence="7">
    <location>
        <begin position="200"/>
        <end position="222"/>
    </location>
</feature>
<evidence type="ECO:0000256" key="3">
    <source>
        <dbReference type="ARBA" id="ARBA00022679"/>
    </source>
</evidence>
<evidence type="ECO:0000256" key="1">
    <source>
        <dbReference type="ARBA" id="ARBA00007150"/>
    </source>
</evidence>
<evidence type="ECO:0000256" key="4">
    <source>
        <dbReference type="ARBA" id="ARBA00022692"/>
    </source>
</evidence>
<dbReference type="EMBL" id="VMFD01000026">
    <property type="protein sequence ID" value="TSC65823.1"/>
    <property type="molecule type" value="Genomic_DNA"/>
</dbReference>
<sequence>MRPILFSLGSLNFYSYGALTALGFVAAAYLLRYLAKRKRLYTSKHRDYFLIDTILISLISGVLLARLAYFFLYRDASLIGELSFWRNLVLGGFVFYPGLLGGVTAFWIWLSRHAEPLPNWFDCLIPAIFCGLTFNEFGAYLNDGYEYHLVGSLLNLVFGLTTVQTALIEKKNGRAFWLGLVFLFVSQFFLAFWRSELYQIGALSLGQIFSLIGIVYASYYFFKHLIYAK</sequence>
<reference evidence="8 9" key="1">
    <citation type="submission" date="2017-08" db="EMBL/GenBank/DDBJ databases">
        <title>Mechanisms for carbon and nitrogen cycling indicate functional differentiation within the Candidate Phyla Radiation.</title>
        <authorList>
            <person name="Danczak R.E."/>
            <person name="Johnston M.D."/>
            <person name="Kenah C."/>
            <person name="Slattery M."/>
            <person name="Wrighton K.C."/>
            <person name="Wilkins M.J."/>
        </authorList>
    </citation>
    <scope>NUCLEOTIDE SEQUENCE [LARGE SCALE GENOMIC DNA]</scope>
    <source>
        <strain evidence="8">Gr01-1014_85</strain>
    </source>
</reference>